<evidence type="ECO:0000313" key="3">
    <source>
        <dbReference type="Proteomes" id="UP000075683"/>
    </source>
</evidence>
<dbReference type="CDD" id="cd00371">
    <property type="entry name" value="HMA"/>
    <property type="match status" value="1"/>
</dbReference>
<dbReference type="InterPro" id="IPR006121">
    <property type="entry name" value="HMA_dom"/>
</dbReference>
<proteinExistence type="predicted"/>
<feature type="domain" description="HMA" evidence="1">
    <location>
        <begin position="1"/>
        <end position="48"/>
    </location>
</feature>
<dbReference type="EMBL" id="LQYT01000037">
    <property type="protein sequence ID" value="KYD20058.1"/>
    <property type="molecule type" value="Genomic_DNA"/>
</dbReference>
<name>A0A150M6A0_9BACI</name>
<dbReference type="STRING" id="301148.B4135_0957"/>
<dbReference type="Gene3D" id="3.30.70.100">
    <property type="match status" value="1"/>
</dbReference>
<reference evidence="2 3" key="1">
    <citation type="submission" date="2016-01" db="EMBL/GenBank/DDBJ databases">
        <title>Draft Genome Sequences of Seven Thermophilic Sporeformers Isolated from Foods.</title>
        <authorList>
            <person name="Berendsen E.M."/>
            <person name="Wells-Bennik M.H."/>
            <person name="Krawcyk A.O."/>
            <person name="De Jong A."/>
            <person name="Holsappel S."/>
            <person name="Eijlander R.T."/>
            <person name="Kuipers O.P."/>
        </authorList>
    </citation>
    <scope>NUCLEOTIDE SEQUENCE [LARGE SCALE GENOMIC DNA]</scope>
    <source>
        <strain evidence="2 3">B4135</strain>
    </source>
</reference>
<organism evidence="2 3">
    <name type="scientific">Caldibacillus debilis</name>
    <dbReference type="NCBI Taxonomy" id="301148"/>
    <lineage>
        <taxon>Bacteria</taxon>
        <taxon>Bacillati</taxon>
        <taxon>Bacillota</taxon>
        <taxon>Bacilli</taxon>
        <taxon>Bacillales</taxon>
        <taxon>Bacillaceae</taxon>
        <taxon>Caldibacillus</taxon>
    </lineage>
</organism>
<protein>
    <submittedName>
        <fullName evidence="2">Cadmium-transporting ATPase</fullName>
        <ecNumber evidence="2">3.6.3.3</ecNumber>
    </submittedName>
</protein>
<dbReference type="EC" id="3.6.3.3" evidence="2"/>
<evidence type="ECO:0000313" key="2">
    <source>
        <dbReference type="EMBL" id="KYD20058.1"/>
    </source>
</evidence>
<dbReference type="PROSITE" id="PS50846">
    <property type="entry name" value="HMA_2"/>
    <property type="match status" value="1"/>
</dbReference>
<dbReference type="Proteomes" id="UP000075683">
    <property type="component" value="Unassembled WGS sequence"/>
</dbReference>
<accession>A0A150M6A0</accession>
<dbReference type="GO" id="GO:0046872">
    <property type="term" value="F:metal ion binding"/>
    <property type="evidence" value="ECO:0007669"/>
    <property type="project" value="InterPro"/>
</dbReference>
<dbReference type="AlphaFoldDB" id="A0A150M6A0"/>
<comment type="caution">
    <text evidence="2">The sequence shown here is derived from an EMBL/GenBank/DDBJ whole genome shotgun (WGS) entry which is preliminary data.</text>
</comment>
<evidence type="ECO:0000259" key="1">
    <source>
        <dbReference type="PROSITE" id="PS50846"/>
    </source>
</evidence>
<sequence length="75" mass="8620">MTFEKNVKKLPGVEDAKVNFGAAKIYVKGETTIDELEKTGAFENIKVRDEKEKRGERVPFWKQKENIKVYTRGAS</sequence>
<dbReference type="PATRIC" id="fig|301148.3.peg.3326"/>
<keyword evidence="2" id="KW-0378">Hydrolase</keyword>
<gene>
    <name evidence="2" type="ORF">B4135_0957</name>
</gene>
<dbReference type="GO" id="GO:0016787">
    <property type="term" value="F:hydrolase activity"/>
    <property type="evidence" value="ECO:0007669"/>
    <property type="project" value="UniProtKB-KW"/>
</dbReference>